<evidence type="ECO:0000256" key="10">
    <source>
        <dbReference type="ARBA" id="ARBA00047777"/>
    </source>
</evidence>
<feature type="transmembrane region" description="Helical" evidence="12">
    <location>
        <begin position="1645"/>
        <end position="1672"/>
    </location>
</feature>
<dbReference type="GO" id="GO:0051278">
    <property type="term" value="P:fungal-type cell wall polysaccharide biosynthetic process"/>
    <property type="evidence" value="ECO:0007669"/>
    <property type="project" value="TreeGrafter"/>
</dbReference>
<dbReference type="EC" id="2.4.1.34" evidence="3"/>
<feature type="transmembrane region" description="Helical" evidence="12">
    <location>
        <begin position="1684"/>
        <end position="1706"/>
    </location>
</feature>
<dbReference type="Pfam" id="PF23605">
    <property type="entry name" value="FKS1_dom2"/>
    <property type="match status" value="1"/>
</dbReference>
<keyword evidence="5" id="KW-0808">Transferase</keyword>
<dbReference type="InterPro" id="IPR003440">
    <property type="entry name" value="Glyco_trans_48_dom"/>
</dbReference>
<evidence type="ECO:0000313" key="15">
    <source>
        <dbReference type="Proteomes" id="UP000799767"/>
    </source>
</evidence>
<feature type="domain" description="1,3-beta-glucan synthase component FKS1-like" evidence="13">
    <location>
        <begin position="341"/>
        <end position="453"/>
    </location>
</feature>
<feature type="transmembrane region" description="Helical" evidence="12">
    <location>
        <begin position="690"/>
        <end position="708"/>
    </location>
</feature>
<keyword evidence="8 12" id="KW-0472">Membrane</keyword>
<dbReference type="RefSeq" id="XP_033588454.1">
    <property type="nucleotide sequence ID" value="XM_033737352.1"/>
</dbReference>
<feature type="transmembrane region" description="Helical" evidence="12">
    <location>
        <begin position="1480"/>
        <end position="1501"/>
    </location>
</feature>
<feature type="transmembrane region" description="Helical" evidence="12">
    <location>
        <begin position="717"/>
        <end position="733"/>
    </location>
</feature>
<proteinExistence type="inferred from homology"/>
<dbReference type="InterPro" id="IPR056261">
    <property type="entry name" value="FKS1-like_dom2"/>
</dbReference>
<comment type="similarity">
    <text evidence="2">Belongs to the glycosyltransferase 48 family.</text>
</comment>
<dbReference type="InterPro" id="IPR026899">
    <property type="entry name" value="FKS1-like_dom1"/>
</dbReference>
<keyword evidence="4" id="KW-0328">Glycosyltransferase</keyword>
<evidence type="ECO:0000259" key="13">
    <source>
        <dbReference type="SMART" id="SM01205"/>
    </source>
</evidence>
<dbReference type="GO" id="GO:0006075">
    <property type="term" value="P:(1-&gt;3)-beta-D-glucan biosynthetic process"/>
    <property type="evidence" value="ECO:0007669"/>
    <property type="project" value="InterPro"/>
</dbReference>
<keyword evidence="7 12" id="KW-1133">Transmembrane helix</keyword>
<dbReference type="EMBL" id="MU001637">
    <property type="protein sequence ID" value="KAF2481884.1"/>
    <property type="molecule type" value="Genomic_DNA"/>
</dbReference>
<evidence type="ECO:0000256" key="12">
    <source>
        <dbReference type="SAM" id="Phobius"/>
    </source>
</evidence>
<keyword evidence="15" id="KW-1185">Reference proteome</keyword>
<feature type="transmembrane region" description="Helical" evidence="12">
    <location>
        <begin position="1718"/>
        <end position="1741"/>
    </location>
</feature>
<feature type="transmembrane region" description="Helical" evidence="12">
    <location>
        <begin position="574"/>
        <end position="593"/>
    </location>
</feature>
<feature type="compositionally biased region" description="Gly residues" evidence="11">
    <location>
        <begin position="1928"/>
        <end position="1937"/>
    </location>
</feature>
<feature type="region of interest" description="Disordered" evidence="11">
    <location>
        <begin position="79"/>
        <end position="121"/>
    </location>
</feature>
<feature type="transmembrane region" description="Helical" evidence="12">
    <location>
        <begin position="1845"/>
        <end position="1865"/>
    </location>
</feature>
<evidence type="ECO:0000256" key="8">
    <source>
        <dbReference type="ARBA" id="ARBA00023136"/>
    </source>
</evidence>
<dbReference type="GeneID" id="54478354"/>
<feature type="transmembrane region" description="Helical" evidence="12">
    <location>
        <begin position="1599"/>
        <end position="1621"/>
    </location>
</feature>
<name>A0A6A6PQI0_9PEZI</name>
<evidence type="ECO:0000313" key="14">
    <source>
        <dbReference type="EMBL" id="KAF2481884.1"/>
    </source>
</evidence>
<accession>A0A6A6PQI0</accession>
<feature type="transmembrane region" description="Helical" evidence="12">
    <location>
        <begin position="664"/>
        <end position="684"/>
    </location>
</feature>
<feature type="transmembrane region" description="Helical" evidence="12">
    <location>
        <begin position="535"/>
        <end position="554"/>
    </location>
</feature>
<dbReference type="GO" id="GO:0000148">
    <property type="term" value="C:1,3-beta-D-glucan synthase complex"/>
    <property type="evidence" value="ECO:0007669"/>
    <property type="project" value="InterPro"/>
</dbReference>
<feature type="region of interest" description="Disordered" evidence="11">
    <location>
        <begin position="143"/>
        <end position="167"/>
    </location>
</feature>
<feature type="transmembrane region" description="Helical" evidence="12">
    <location>
        <begin position="1781"/>
        <end position="1807"/>
    </location>
</feature>
<dbReference type="OrthoDB" id="1880850at2759"/>
<dbReference type="GO" id="GO:0005886">
    <property type="term" value="C:plasma membrane"/>
    <property type="evidence" value="ECO:0007669"/>
    <property type="project" value="TreeGrafter"/>
</dbReference>
<feature type="region of interest" description="Disordered" evidence="11">
    <location>
        <begin position="1"/>
        <end position="63"/>
    </location>
</feature>
<comment type="catalytic activity">
    <reaction evidence="10">
        <text>[(1-&gt;3)-beta-D-glucosyl](n) + UDP-alpha-D-glucose = [(1-&gt;3)-beta-D-glucosyl](n+1) + UDP + H(+)</text>
        <dbReference type="Rhea" id="RHEA:21476"/>
        <dbReference type="Rhea" id="RHEA-COMP:11146"/>
        <dbReference type="Rhea" id="RHEA-COMP:14303"/>
        <dbReference type="ChEBI" id="CHEBI:15378"/>
        <dbReference type="ChEBI" id="CHEBI:37671"/>
        <dbReference type="ChEBI" id="CHEBI:58223"/>
        <dbReference type="ChEBI" id="CHEBI:58885"/>
        <dbReference type="EC" id="2.4.1.34"/>
    </reaction>
</comment>
<dbReference type="Pfam" id="PF14288">
    <property type="entry name" value="FKS1_dom1"/>
    <property type="match status" value="1"/>
</dbReference>
<evidence type="ECO:0000256" key="4">
    <source>
        <dbReference type="ARBA" id="ARBA00022676"/>
    </source>
</evidence>
<feature type="compositionally biased region" description="Low complexity" evidence="11">
    <location>
        <begin position="1"/>
        <end position="12"/>
    </location>
</feature>
<sequence>MAHYQQGYDEGYGQQGEGQHGEGYYQDDQGYYDQQNYNQHDGYYDDNGYYQGQEGYQQDGYYDAGQQGYQDEYYNDQYYDQGAPQAGQGYARGYSGQRRTGGRRGNESEEDSETFSDFTMRSDMARAAEMDYYGRGDERYNSYGEGGGRGYRPPSSQISYGGNRSSGASTPVYGMDYTSALPAGQRSREPYPAWTSDAQIPLSKEEIEDIFLDLTAKFGFQRDSMRNMFDHLMTLLDSRASRMAPNQALLSLHADYIGGEHANYRKWYFAAHLDLDDAVGFANMKLGKANRATRKARKAAKKAAGANPANEEQTLESLEGDNSLEAAEYRWKSRMNRMSQHDRVRQIALYLLCWGEANQVRFMPEVLCFIYKCADDFLQSPACQNRVEPVEEFTFLTNCITPLYNYCRDQGYEIYDGKYVRREVDHQKIIGYDDMNQLFWYPEGIERIAFEDKSRLVDLPPAERFERLKDVVWKKAFFKTYKETRSWFHMLVNFNRIWIIHIVVYWFYTSHNSPTLYTQNYQQQLNNLPPTYKQWSVVGFGGVVACVIQIMATVSEWRYVPRRWAGAQHLTKRLLLLIAMLVVNVGPAAYIWAIPEQSINTEVALILGVVQFLVALATFLFFAIMPLGGLFGSYLNGKRRQYVASQTFTASYPRLKGNDMWMSYGLWALVFAAKLSESYFFLTLSLRDPIRILSTMTITNCVGIKYVGTILCDKQPIILLILMYFTDQILFFLDTFLWYIIWNCIFSVARSFYLGVSIWTPWRNIFSRLPKRVYSKILATTDMEIKYKPKVLISQIWNAIVISMYREHLLAIDHVQKLLYHQVPSEQEGKRTLRAPTFFVSQEDHSFKTEFFPALSEAERRISFFAQSLSTPIPEPLPVDNMPTFTVLIPHYSEKILLSLREIIREDEPYSRVTMLEYLKQLHPHEWDCFVKDTKILADETSQFNGDYEKNEKDTAKSKIDDLPFYCIGFKSAAPEYTLRTRIWASLRSQTLYRTISGFMNYSRAIKLLYRVENPEVVQMFGGNSDKLERELERMARRKFKIVVSMQRYAKFSKEERENAEFLLRAYPDLQIAYLDEEPPANDGEDPKLYSALIDGHSEIMENGMRRPKFRILLSGNPILGDGKSDNQNHCLIFYRGEYIQLIDANQDNYLEECLKIRSVLAEFEEMTTDNVSPYTPGLPTPKTNPVAILGAREYIFSENIGVLGDVAAGKEQTFGTLFARTLAQIGGKLHYGHPDFLNGIFMTTRGGVSKAQKGLHLNEDIYAGMTALLRGGRIKHCEYYQCGKGRDLGFGSILNFTTKIGTGMGEQMLSREYYYLGTQLPLDRFLSFYYAHPGFHINNMFIMLSVQLFMWCLINLGALRNQTIACHYNRNVPITDPWYPTGCSMTSPLMDWVERCVLSIFIVFFISFVPLTVQELTERGFWRAATRLAKHFSSLSPLFEVFVCQIYAYSLQQNLSYGGARYIATGRGFATARMPFGVLYARFAGPSIYLGARCFMMLIFGTLTVWGFWLLWFWISLLALTISPFLFNPHQFAWADFFIDYREFLRWLSRGNTKAHAASWIGFVRLSRTRLTGFKRKALGEPSAKLTGDTPRAHFTNIFFSEVLGPLVYVAVTLIPYLYINSGTGVDPKLPQNQGVDITPSNPLIRIAIIAFAPIGVNAGVSIGFFAMACCMGPILGMCCKKFGAVLAAIAHGISVVVLLVFWEVMLLLEGWNFTKALLGMIAVVAIQRFIYKLIIALALTREFRADTSNIAWWTGKWYALGWHTMSQPGREFLCKITELGFFASDFILGHILLFILLPALLVPYIDKFHSVMLFWLRPSRQIRPPIYSLKQSKLRKRRVVRYAILYFSMFVLFFILIIGPVIANKLGVFKDFGTSTFKSLEGGSFALLQPTNWYNNDTRNHTVTGYALTGKGSGAPGAGSTQTTTAGGGGGGGGAKSTSDKTSAFPTGLFGGGGKRFATPTAEYLHHLASPVAVRLH</sequence>
<dbReference type="PANTHER" id="PTHR12741:SF48">
    <property type="entry name" value="1,3-BETA-GLUCAN SYNTHASE COMPONENT FKS1-RELATED"/>
    <property type="match status" value="1"/>
</dbReference>
<evidence type="ECO:0000256" key="2">
    <source>
        <dbReference type="ARBA" id="ARBA00009040"/>
    </source>
</evidence>
<dbReference type="PANTHER" id="PTHR12741">
    <property type="entry name" value="LYST-INTERACTING PROTEIN LIP5 DOPAMINE RESPONSIVE PROTEIN DRG-1"/>
    <property type="match status" value="1"/>
</dbReference>
<keyword evidence="6 12" id="KW-0812">Transmembrane</keyword>
<evidence type="ECO:0000256" key="6">
    <source>
        <dbReference type="ARBA" id="ARBA00022692"/>
    </source>
</evidence>
<feature type="transmembrane region" description="Helical" evidence="12">
    <location>
        <begin position="1507"/>
        <end position="1528"/>
    </location>
</feature>
<feature type="transmembrane region" description="Helical" evidence="12">
    <location>
        <begin position="487"/>
        <end position="508"/>
    </location>
</feature>
<evidence type="ECO:0000256" key="1">
    <source>
        <dbReference type="ARBA" id="ARBA00004141"/>
    </source>
</evidence>
<evidence type="ECO:0000256" key="9">
    <source>
        <dbReference type="ARBA" id="ARBA00031935"/>
    </source>
</evidence>
<comment type="subcellular location">
    <subcellularLocation>
        <location evidence="1">Membrane</location>
        <topology evidence="1">Multi-pass membrane protein</topology>
    </subcellularLocation>
</comment>
<gene>
    <name evidence="14" type="ORF">BDY17DRAFT_325392</name>
</gene>
<dbReference type="GO" id="GO:0003843">
    <property type="term" value="F:1,3-beta-D-glucan synthase activity"/>
    <property type="evidence" value="ECO:0007669"/>
    <property type="project" value="UniProtKB-EC"/>
</dbReference>
<feature type="compositionally biased region" description="Polar residues" evidence="11">
    <location>
        <begin position="157"/>
        <end position="167"/>
    </location>
</feature>
<organism evidence="14 15">
    <name type="scientific">Neohortaea acidophila</name>
    <dbReference type="NCBI Taxonomy" id="245834"/>
    <lineage>
        <taxon>Eukaryota</taxon>
        <taxon>Fungi</taxon>
        <taxon>Dikarya</taxon>
        <taxon>Ascomycota</taxon>
        <taxon>Pezizomycotina</taxon>
        <taxon>Dothideomycetes</taxon>
        <taxon>Dothideomycetidae</taxon>
        <taxon>Mycosphaerellales</taxon>
        <taxon>Teratosphaeriaceae</taxon>
        <taxon>Neohortaea</taxon>
    </lineage>
</organism>
<evidence type="ECO:0000256" key="11">
    <source>
        <dbReference type="SAM" id="MobiDB-lite"/>
    </source>
</evidence>
<feature type="compositionally biased region" description="Low complexity" evidence="11">
    <location>
        <begin position="22"/>
        <end position="63"/>
    </location>
</feature>
<evidence type="ECO:0000256" key="3">
    <source>
        <dbReference type="ARBA" id="ARBA00012589"/>
    </source>
</evidence>
<feature type="transmembrane region" description="Helical" evidence="12">
    <location>
        <begin position="1341"/>
        <end position="1360"/>
    </location>
</feature>
<dbReference type="SMART" id="SM01205">
    <property type="entry name" value="FKS1_dom1"/>
    <property type="match status" value="1"/>
</dbReference>
<dbReference type="Pfam" id="PF02364">
    <property type="entry name" value="Glucan_synthase"/>
    <property type="match status" value="1"/>
</dbReference>
<evidence type="ECO:0000256" key="5">
    <source>
        <dbReference type="ARBA" id="ARBA00022679"/>
    </source>
</evidence>
<feature type="region of interest" description="Disordered" evidence="11">
    <location>
        <begin position="297"/>
        <end position="318"/>
    </location>
</feature>
<dbReference type="Proteomes" id="UP000799767">
    <property type="component" value="Unassembled WGS sequence"/>
</dbReference>
<protein>
    <recommendedName>
        <fullName evidence="3">1,3-beta-glucan synthase</fullName>
        <ecNumber evidence="3">2.4.1.34</ecNumber>
    </recommendedName>
    <alternativeName>
        <fullName evidence="9">1,3-beta-D-glucan-UDP glucosyltransferase</fullName>
    </alternativeName>
</protein>
<feature type="transmembrane region" description="Helical" evidence="12">
    <location>
        <begin position="605"/>
        <end position="631"/>
    </location>
</feature>
<reference evidence="14" key="1">
    <citation type="journal article" date="2020" name="Stud. Mycol.">
        <title>101 Dothideomycetes genomes: a test case for predicting lifestyles and emergence of pathogens.</title>
        <authorList>
            <person name="Haridas S."/>
            <person name="Albert R."/>
            <person name="Binder M."/>
            <person name="Bloem J."/>
            <person name="Labutti K."/>
            <person name="Salamov A."/>
            <person name="Andreopoulos B."/>
            <person name="Baker S."/>
            <person name="Barry K."/>
            <person name="Bills G."/>
            <person name="Bluhm B."/>
            <person name="Cannon C."/>
            <person name="Castanera R."/>
            <person name="Culley D."/>
            <person name="Daum C."/>
            <person name="Ezra D."/>
            <person name="Gonzalez J."/>
            <person name="Henrissat B."/>
            <person name="Kuo A."/>
            <person name="Liang C."/>
            <person name="Lipzen A."/>
            <person name="Lutzoni F."/>
            <person name="Magnuson J."/>
            <person name="Mondo S."/>
            <person name="Nolan M."/>
            <person name="Ohm R."/>
            <person name="Pangilinan J."/>
            <person name="Park H.-J."/>
            <person name="Ramirez L."/>
            <person name="Alfaro M."/>
            <person name="Sun H."/>
            <person name="Tritt A."/>
            <person name="Yoshinaga Y."/>
            <person name="Zwiers L.-H."/>
            <person name="Turgeon B."/>
            <person name="Goodwin S."/>
            <person name="Spatafora J."/>
            <person name="Crous P."/>
            <person name="Grigoriev I."/>
        </authorList>
    </citation>
    <scope>NUCLEOTIDE SEQUENCE</scope>
    <source>
        <strain evidence="14">CBS 113389</strain>
    </source>
</reference>
<feature type="region of interest" description="Disordered" evidence="11">
    <location>
        <begin position="1914"/>
        <end position="1942"/>
    </location>
</feature>
<evidence type="ECO:0000256" key="7">
    <source>
        <dbReference type="ARBA" id="ARBA00022989"/>
    </source>
</evidence>